<accession>A0A402ACQ2</accession>
<evidence type="ECO:0000313" key="7">
    <source>
        <dbReference type="EMBL" id="GCE16856.1"/>
    </source>
</evidence>
<dbReference type="InterPro" id="IPR039421">
    <property type="entry name" value="Type_1_exporter"/>
</dbReference>
<evidence type="ECO:0000256" key="3">
    <source>
        <dbReference type="ARBA" id="ARBA00022989"/>
    </source>
</evidence>
<feature type="domain" description="ABC transmembrane type-1" evidence="6">
    <location>
        <begin position="1"/>
        <end position="170"/>
    </location>
</feature>
<dbReference type="InterPro" id="IPR036640">
    <property type="entry name" value="ABC1_TM_sf"/>
</dbReference>
<dbReference type="SUPFAM" id="SSF90123">
    <property type="entry name" value="ABC transporter transmembrane region"/>
    <property type="match status" value="1"/>
</dbReference>
<organism evidence="7 8">
    <name type="scientific">Dictyobacter kobayashii</name>
    <dbReference type="NCBI Taxonomy" id="2014872"/>
    <lineage>
        <taxon>Bacteria</taxon>
        <taxon>Bacillati</taxon>
        <taxon>Chloroflexota</taxon>
        <taxon>Ktedonobacteria</taxon>
        <taxon>Ktedonobacterales</taxon>
        <taxon>Dictyobacteraceae</taxon>
        <taxon>Dictyobacter</taxon>
    </lineage>
</organism>
<feature type="transmembrane region" description="Helical" evidence="5">
    <location>
        <begin position="106"/>
        <end position="127"/>
    </location>
</feature>
<sequence>MAFNDLIAFSTFAVISMLIMLRINVVITLAIFLPLVVITAIVNIASVQIKKRRGENRKATGDVTGFLGELFGAVQAIQVANAEEQAIQHFRQLNQKRMDMTVRDRIFDQVLQSFFANTVSLGTGMILLLAGQSMHAGTFTIGDFALFVYYLGWITEFTTQFGLVLTRYRQAGVSVERMLTLLKGAPAHTLVQPGPIYTKGPFPEVPDLPKIGNDRLQILETRDLTYRHPESGQG</sequence>
<evidence type="ECO:0000256" key="5">
    <source>
        <dbReference type="SAM" id="Phobius"/>
    </source>
</evidence>
<comment type="subcellular location">
    <subcellularLocation>
        <location evidence="1">Cell membrane</location>
        <topology evidence="1">Multi-pass membrane protein</topology>
    </subcellularLocation>
</comment>
<dbReference type="GO" id="GO:0140359">
    <property type="term" value="F:ABC-type transporter activity"/>
    <property type="evidence" value="ECO:0007669"/>
    <property type="project" value="InterPro"/>
</dbReference>
<protein>
    <recommendedName>
        <fullName evidence="6">ABC transmembrane type-1 domain-containing protein</fullName>
    </recommendedName>
</protein>
<proteinExistence type="predicted"/>
<comment type="caution">
    <text evidence="7">The sequence shown here is derived from an EMBL/GenBank/DDBJ whole genome shotgun (WGS) entry which is preliminary data.</text>
</comment>
<evidence type="ECO:0000256" key="1">
    <source>
        <dbReference type="ARBA" id="ARBA00004651"/>
    </source>
</evidence>
<dbReference type="GO" id="GO:0005886">
    <property type="term" value="C:plasma membrane"/>
    <property type="evidence" value="ECO:0007669"/>
    <property type="project" value="UniProtKB-SubCell"/>
</dbReference>
<dbReference type="PANTHER" id="PTHR24221:SF423">
    <property type="entry name" value="ABC TRANSPORTER"/>
    <property type="match status" value="1"/>
</dbReference>
<dbReference type="Pfam" id="PF00664">
    <property type="entry name" value="ABC_membrane"/>
    <property type="match status" value="1"/>
</dbReference>
<feature type="transmembrane region" description="Helical" evidence="5">
    <location>
        <begin position="147"/>
        <end position="168"/>
    </location>
</feature>
<dbReference type="PANTHER" id="PTHR24221">
    <property type="entry name" value="ATP-BINDING CASSETTE SUB-FAMILY B"/>
    <property type="match status" value="1"/>
</dbReference>
<dbReference type="AlphaFoldDB" id="A0A402ACQ2"/>
<evidence type="ECO:0000313" key="8">
    <source>
        <dbReference type="Proteomes" id="UP000287188"/>
    </source>
</evidence>
<keyword evidence="4 5" id="KW-0472">Membrane</keyword>
<reference evidence="8" key="1">
    <citation type="submission" date="2018-12" db="EMBL/GenBank/DDBJ databases">
        <title>Tengunoibacter tsumagoiensis gen. nov., sp. nov., Dictyobacter kobayashii sp. nov., D. alpinus sp. nov., and D. joshuensis sp. nov. and description of Dictyobacteraceae fam. nov. within the order Ktedonobacterales isolated from Tengu-no-mugimeshi.</title>
        <authorList>
            <person name="Wang C.M."/>
            <person name="Zheng Y."/>
            <person name="Sakai Y."/>
            <person name="Toyoda A."/>
            <person name="Minakuchi Y."/>
            <person name="Abe K."/>
            <person name="Yokota A."/>
            <person name="Yabe S."/>
        </authorList>
    </citation>
    <scope>NUCLEOTIDE SEQUENCE [LARGE SCALE GENOMIC DNA]</scope>
    <source>
        <strain evidence="8">Uno11</strain>
    </source>
</reference>
<evidence type="ECO:0000259" key="6">
    <source>
        <dbReference type="PROSITE" id="PS50929"/>
    </source>
</evidence>
<dbReference type="RefSeq" id="WP_246035260.1">
    <property type="nucleotide sequence ID" value="NZ_BIFS01000001.1"/>
</dbReference>
<evidence type="ECO:0000256" key="2">
    <source>
        <dbReference type="ARBA" id="ARBA00022692"/>
    </source>
</evidence>
<feature type="transmembrane region" description="Helical" evidence="5">
    <location>
        <begin position="7"/>
        <end position="25"/>
    </location>
</feature>
<dbReference type="EMBL" id="BIFS01000001">
    <property type="protein sequence ID" value="GCE16856.1"/>
    <property type="molecule type" value="Genomic_DNA"/>
</dbReference>
<name>A0A402ACQ2_9CHLR</name>
<dbReference type="Gene3D" id="1.20.1560.10">
    <property type="entry name" value="ABC transporter type 1, transmembrane domain"/>
    <property type="match status" value="1"/>
</dbReference>
<feature type="transmembrane region" description="Helical" evidence="5">
    <location>
        <begin position="31"/>
        <end position="49"/>
    </location>
</feature>
<dbReference type="Proteomes" id="UP000287188">
    <property type="component" value="Unassembled WGS sequence"/>
</dbReference>
<keyword evidence="3 5" id="KW-1133">Transmembrane helix</keyword>
<keyword evidence="8" id="KW-1185">Reference proteome</keyword>
<dbReference type="PROSITE" id="PS50929">
    <property type="entry name" value="ABC_TM1F"/>
    <property type="match status" value="1"/>
</dbReference>
<dbReference type="GO" id="GO:0005524">
    <property type="term" value="F:ATP binding"/>
    <property type="evidence" value="ECO:0007669"/>
    <property type="project" value="InterPro"/>
</dbReference>
<gene>
    <name evidence="7" type="ORF">KDK_06560</name>
</gene>
<evidence type="ECO:0000256" key="4">
    <source>
        <dbReference type="ARBA" id="ARBA00023136"/>
    </source>
</evidence>
<dbReference type="InterPro" id="IPR011527">
    <property type="entry name" value="ABC1_TM_dom"/>
</dbReference>
<keyword evidence="2 5" id="KW-0812">Transmembrane</keyword>